<feature type="compositionally biased region" description="Polar residues" evidence="9">
    <location>
        <begin position="169"/>
        <end position="183"/>
    </location>
</feature>
<evidence type="ECO:0000256" key="3">
    <source>
        <dbReference type="ARBA" id="ARBA00022771"/>
    </source>
</evidence>
<dbReference type="InterPro" id="IPR000679">
    <property type="entry name" value="Znf_GATA"/>
</dbReference>
<dbReference type="InterPro" id="IPR013088">
    <property type="entry name" value="Znf_NHR/GATA"/>
</dbReference>
<evidence type="ECO:0000256" key="9">
    <source>
        <dbReference type="SAM" id="MobiDB-lite"/>
    </source>
</evidence>
<dbReference type="InterPro" id="IPR039355">
    <property type="entry name" value="Transcription_factor_GATA"/>
</dbReference>
<feature type="compositionally biased region" description="Low complexity" evidence="9">
    <location>
        <begin position="14"/>
        <end position="55"/>
    </location>
</feature>
<keyword evidence="2" id="KW-0479">Metal-binding</keyword>
<evidence type="ECO:0000313" key="12">
    <source>
        <dbReference type="Proteomes" id="UP001479436"/>
    </source>
</evidence>
<dbReference type="SUPFAM" id="SSF57716">
    <property type="entry name" value="Glucocorticoid receptor-like (DNA-binding domain)"/>
    <property type="match status" value="2"/>
</dbReference>
<evidence type="ECO:0000256" key="2">
    <source>
        <dbReference type="ARBA" id="ARBA00022723"/>
    </source>
</evidence>
<dbReference type="PANTHER" id="PTHR10071:SF335">
    <property type="entry name" value="IRON-SENSING TRANSCRIPTIONAL REPRESSOR-RELATED"/>
    <property type="match status" value="1"/>
</dbReference>
<name>A0ABR2VZE1_9FUNG</name>
<gene>
    <name evidence="11" type="ORF">K7432_007931</name>
</gene>
<sequence length="432" mass="50197">MNNLVFPLNEGPYQQTQQQQTQQQQTQQQQTQHQQTQHQQTQHQQTQQQQHQHQQYSNFNETSRTSHPHYEAFSSHQSNQKMISPDANYWMMSPGQFQESNTYPTPETSSMTFVQSLESSDFEFLHQLRSTIEPPKLQDNTTMQANPHQIQLKRLASPMSKKPHVHTMSLQEQSTSHVTLTPSRSEKPTTFLPFINQTETVSFKERMENDEDFSPGKAKGGRNCASNKSKFPRDLCCHNCGVTSTPLWRRTPDRQHSLCNACGLYFKQYKTHRPLHIHQKTTKASFDSEKMDSPIANSSSEKHQSTNHLETSNVYPGVDLKCVNCSQTQTPLWRKNEKGESICNACGLYAKLHNKERPSVLHKSKIQRRRKDWNHLQNQQYHEMINFLGMNEVKFKESLDQLSPDELLRWHRFFEGRATALRSLMQGNDPSA</sequence>
<dbReference type="CDD" id="cd00202">
    <property type="entry name" value="ZnF_GATA"/>
    <property type="match status" value="2"/>
</dbReference>
<feature type="region of interest" description="Disordered" evidence="9">
    <location>
        <begin position="1"/>
        <end position="79"/>
    </location>
</feature>
<evidence type="ECO:0000259" key="10">
    <source>
        <dbReference type="PROSITE" id="PS50114"/>
    </source>
</evidence>
<feature type="domain" description="GATA-type" evidence="10">
    <location>
        <begin position="316"/>
        <end position="369"/>
    </location>
</feature>
<comment type="caution">
    <text evidence="11">The sequence shown here is derived from an EMBL/GenBank/DDBJ whole genome shotgun (WGS) entry which is preliminary data.</text>
</comment>
<evidence type="ECO:0000256" key="7">
    <source>
        <dbReference type="ARBA" id="ARBA00023242"/>
    </source>
</evidence>
<feature type="region of interest" description="Disordered" evidence="9">
    <location>
        <begin position="169"/>
        <end position="189"/>
    </location>
</feature>
<protein>
    <recommendedName>
        <fullName evidence="10">GATA-type domain-containing protein</fullName>
    </recommendedName>
</protein>
<accession>A0ABR2VZE1</accession>
<keyword evidence="12" id="KW-1185">Reference proteome</keyword>
<evidence type="ECO:0000256" key="4">
    <source>
        <dbReference type="ARBA" id="ARBA00022833"/>
    </source>
</evidence>
<organism evidence="11 12">
    <name type="scientific">Basidiobolus ranarum</name>
    <dbReference type="NCBI Taxonomy" id="34480"/>
    <lineage>
        <taxon>Eukaryota</taxon>
        <taxon>Fungi</taxon>
        <taxon>Fungi incertae sedis</taxon>
        <taxon>Zoopagomycota</taxon>
        <taxon>Entomophthoromycotina</taxon>
        <taxon>Basidiobolomycetes</taxon>
        <taxon>Basidiobolales</taxon>
        <taxon>Basidiobolaceae</taxon>
        <taxon>Basidiobolus</taxon>
    </lineage>
</organism>
<proteinExistence type="predicted"/>
<keyword evidence="3 8" id="KW-0863">Zinc-finger</keyword>
<dbReference type="PANTHER" id="PTHR10071">
    <property type="entry name" value="TRANSCRIPTION FACTOR GATA FAMILY MEMBER"/>
    <property type="match status" value="1"/>
</dbReference>
<keyword evidence="4" id="KW-0862">Zinc</keyword>
<keyword evidence="7" id="KW-0539">Nucleus</keyword>
<dbReference type="PROSITE" id="PS50114">
    <property type="entry name" value="GATA_ZN_FINGER_2"/>
    <property type="match status" value="2"/>
</dbReference>
<dbReference type="PROSITE" id="PS00344">
    <property type="entry name" value="GATA_ZN_FINGER_1"/>
    <property type="match status" value="1"/>
</dbReference>
<dbReference type="EMBL" id="JASJQH010007291">
    <property type="protein sequence ID" value="KAK9711296.1"/>
    <property type="molecule type" value="Genomic_DNA"/>
</dbReference>
<dbReference type="Pfam" id="PF00320">
    <property type="entry name" value="GATA"/>
    <property type="match status" value="2"/>
</dbReference>
<keyword evidence="6" id="KW-0804">Transcription</keyword>
<comment type="subcellular location">
    <subcellularLocation>
        <location evidence="1">Nucleus</location>
    </subcellularLocation>
</comment>
<keyword evidence="5" id="KW-0805">Transcription regulation</keyword>
<evidence type="ECO:0000256" key="8">
    <source>
        <dbReference type="PROSITE-ProRule" id="PRU00094"/>
    </source>
</evidence>
<evidence type="ECO:0000256" key="5">
    <source>
        <dbReference type="ARBA" id="ARBA00023015"/>
    </source>
</evidence>
<reference evidence="11 12" key="1">
    <citation type="submission" date="2023-04" db="EMBL/GenBank/DDBJ databases">
        <title>Genome of Basidiobolus ranarum AG-B5.</title>
        <authorList>
            <person name="Stajich J.E."/>
            <person name="Carter-House D."/>
            <person name="Gryganskyi A."/>
        </authorList>
    </citation>
    <scope>NUCLEOTIDE SEQUENCE [LARGE SCALE GENOMIC DNA]</scope>
    <source>
        <strain evidence="11 12">AG-B5</strain>
    </source>
</reference>
<evidence type="ECO:0000256" key="1">
    <source>
        <dbReference type="ARBA" id="ARBA00004123"/>
    </source>
</evidence>
<evidence type="ECO:0000256" key="6">
    <source>
        <dbReference type="ARBA" id="ARBA00023163"/>
    </source>
</evidence>
<feature type="region of interest" description="Disordered" evidence="9">
    <location>
        <begin position="280"/>
        <end position="308"/>
    </location>
</feature>
<dbReference type="SMART" id="SM00401">
    <property type="entry name" value="ZnF_GATA"/>
    <property type="match status" value="2"/>
</dbReference>
<evidence type="ECO:0000313" key="11">
    <source>
        <dbReference type="EMBL" id="KAK9711296.1"/>
    </source>
</evidence>
<feature type="compositionally biased region" description="Polar residues" evidence="9">
    <location>
        <begin position="56"/>
        <end position="65"/>
    </location>
</feature>
<dbReference type="Proteomes" id="UP001479436">
    <property type="component" value="Unassembled WGS sequence"/>
</dbReference>
<dbReference type="PRINTS" id="PR00619">
    <property type="entry name" value="GATAZNFINGER"/>
</dbReference>
<feature type="domain" description="GATA-type" evidence="10">
    <location>
        <begin position="237"/>
        <end position="285"/>
    </location>
</feature>
<dbReference type="Gene3D" id="3.30.50.10">
    <property type="entry name" value="Erythroid Transcription Factor GATA-1, subunit A"/>
    <property type="match status" value="2"/>
</dbReference>